<dbReference type="EMBL" id="SNRW01000564">
    <property type="protein sequence ID" value="KAA6400423.1"/>
    <property type="molecule type" value="Genomic_DNA"/>
</dbReference>
<protein>
    <recommendedName>
        <fullName evidence="3">SPRY domain-containing protein</fullName>
    </recommendedName>
</protein>
<sequence length="251" mass="28396">MPLIVIPHEFNVIGGLLGLGPDILLDLLSEMIEIQDAFQLISVCKKLLKLKNHDRYIKIIETFNYPIAIHNPDPYDFYFSDYDRKMKMITKNQTQNNSFSLTQVIEDGVWSFETIFDAFANDGCGGVGIVRDSYIIPTGTNPYSSPHNQHMVVYFGKTAGKGTVCYKGIQTSGNIEFTNNQIVKLEFDSEKGTLIFFVDGVRQPIYIQGIKEKVRFFIFMYFSGSTCTIGSLKRLVTPTSGHIGNEESIEW</sequence>
<organism evidence="1 2">
    <name type="scientific">Streblomastix strix</name>
    <dbReference type="NCBI Taxonomy" id="222440"/>
    <lineage>
        <taxon>Eukaryota</taxon>
        <taxon>Metamonada</taxon>
        <taxon>Preaxostyla</taxon>
        <taxon>Oxymonadida</taxon>
        <taxon>Streblomastigidae</taxon>
        <taxon>Streblomastix</taxon>
    </lineage>
</organism>
<gene>
    <name evidence="1" type="ORF">EZS28_004051</name>
</gene>
<dbReference type="InterPro" id="IPR043136">
    <property type="entry name" value="B30.2/SPRY_sf"/>
</dbReference>
<proteinExistence type="predicted"/>
<dbReference type="AlphaFoldDB" id="A0A5J4X039"/>
<evidence type="ECO:0000313" key="1">
    <source>
        <dbReference type="EMBL" id="KAA6400423.1"/>
    </source>
</evidence>
<reference evidence="1 2" key="1">
    <citation type="submission" date="2019-03" db="EMBL/GenBank/DDBJ databases">
        <title>Single cell metagenomics reveals metabolic interactions within the superorganism composed of flagellate Streblomastix strix and complex community of Bacteroidetes bacteria on its surface.</title>
        <authorList>
            <person name="Treitli S.C."/>
            <person name="Kolisko M."/>
            <person name="Husnik F."/>
            <person name="Keeling P."/>
            <person name="Hampl V."/>
        </authorList>
    </citation>
    <scope>NUCLEOTIDE SEQUENCE [LARGE SCALE GENOMIC DNA]</scope>
    <source>
        <strain evidence="1">ST1C</strain>
    </source>
</reference>
<evidence type="ECO:0008006" key="3">
    <source>
        <dbReference type="Google" id="ProtNLM"/>
    </source>
</evidence>
<dbReference type="InterPro" id="IPR013320">
    <property type="entry name" value="ConA-like_dom_sf"/>
</dbReference>
<dbReference type="SUPFAM" id="SSF49899">
    <property type="entry name" value="Concanavalin A-like lectins/glucanases"/>
    <property type="match status" value="1"/>
</dbReference>
<accession>A0A5J4X039</accession>
<dbReference type="Proteomes" id="UP000324800">
    <property type="component" value="Unassembled WGS sequence"/>
</dbReference>
<dbReference type="Gene3D" id="2.60.120.920">
    <property type="match status" value="1"/>
</dbReference>
<comment type="caution">
    <text evidence="1">The sequence shown here is derived from an EMBL/GenBank/DDBJ whole genome shotgun (WGS) entry which is preliminary data.</text>
</comment>
<name>A0A5J4X039_9EUKA</name>
<evidence type="ECO:0000313" key="2">
    <source>
        <dbReference type="Proteomes" id="UP000324800"/>
    </source>
</evidence>